<dbReference type="InParanoid" id="S8DMS8"/>
<feature type="compositionally biased region" description="Basic and acidic residues" evidence="1">
    <location>
        <begin position="250"/>
        <end position="268"/>
    </location>
</feature>
<evidence type="ECO:0000313" key="2">
    <source>
        <dbReference type="EMBL" id="EPS92633.1"/>
    </source>
</evidence>
<feature type="compositionally biased region" description="Polar residues" evidence="1">
    <location>
        <begin position="38"/>
        <end position="49"/>
    </location>
</feature>
<proteinExistence type="predicted"/>
<dbReference type="HOGENOM" id="CLU_954921_0_0_1"/>
<organism evidence="2 3">
    <name type="scientific">Fomitopsis schrenkii</name>
    <name type="common">Brown rot fungus</name>
    <dbReference type="NCBI Taxonomy" id="2126942"/>
    <lineage>
        <taxon>Eukaryota</taxon>
        <taxon>Fungi</taxon>
        <taxon>Dikarya</taxon>
        <taxon>Basidiomycota</taxon>
        <taxon>Agaricomycotina</taxon>
        <taxon>Agaricomycetes</taxon>
        <taxon>Polyporales</taxon>
        <taxon>Fomitopsis</taxon>
    </lineage>
</organism>
<feature type="region of interest" description="Disordered" evidence="1">
    <location>
        <begin position="1"/>
        <end position="138"/>
    </location>
</feature>
<reference evidence="2 3" key="1">
    <citation type="journal article" date="2012" name="Science">
        <title>The Paleozoic origin of enzymatic lignin decomposition reconstructed from 31 fungal genomes.</title>
        <authorList>
            <person name="Floudas D."/>
            <person name="Binder M."/>
            <person name="Riley R."/>
            <person name="Barry K."/>
            <person name="Blanchette R.A."/>
            <person name="Henrissat B."/>
            <person name="Martinez A.T."/>
            <person name="Otillar R."/>
            <person name="Spatafora J.W."/>
            <person name="Yadav J.S."/>
            <person name="Aerts A."/>
            <person name="Benoit I."/>
            <person name="Boyd A."/>
            <person name="Carlson A."/>
            <person name="Copeland A."/>
            <person name="Coutinho P.M."/>
            <person name="de Vries R.P."/>
            <person name="Ferreira P."/>
            <person name="Findley K."/>
            <person name="Foster B."/>
            <person name="Gaskell J."/>
            <person name="Glotzer D."/>
            <person name="Gorecki P."/>
            <person name="Heitman J."/>
            <person name="Hesse C."/>
            <person name="Hori C."/>
            <person name="Igarashi K."/>
            <person name="Jurgens J.A."/>
            <person name="Kallen N."/>
            <person name="Kersten P."/>
            <person name="Kohler A."/>
            <person name="Kuees U."/>
            <person name="Kumar T.K.A."/>
            <person name="Kuo A."/>
            <person name="LaButti K."/>
            <person name="Larrondo L.F."/>
            <person name="Lindquist E."/>
            <person name="Ling A."/>
            <person name="Lombard V."/>
            <person name="Lucas S."/>
            <person name="Lundell T."/>
            <person name="Martin R."/>
            <person name="McLaughlin D.J."/>
            <person name="Morgenstern I."/>
            <person name="Morin E."/>
            <person name="Murat C."/>
            <person name="Nagy L.G."/>
            <person name="Nolan M."/>
            <person name="Ohm R.A."/>
            <person name="Patyshakuliyeva A."/>
            <person name="Rokas A."/>
            <person name="Ruiz-Duenas F.J."/>
            <person name="Sabat G."/>
            <person name="Salamov A."/>
            <person name="Samejima M."/>
            <person name="Schmutz J."/>
            <person name="Slot J.C."/>
            <person name="St John F."/>
            <person name="Stenlid J."/>
            <person name="Sun H."/>
            <person name="Sun S."/>
            <person name="Syed K."/>
            <person name="Tsang A."/>
            <person name="Wiebenga A."/>
            <person name="Young D."/>
            <person name="Pisabarro A."/>
            <person name="Eastwood D.C."/>
            <person name="Martin F."/>
            <person name="Cullen D."/>
            <person name="Grigoriev I.V."/>
            <person name="Hibbett D.S."/>
        </authorList>
    </citation>
    <scope>NUCLEOTIDE SEQUENCE</scope>
    <source>
        <strain evidence="3">FP-58527</strain>
    </source>
</reference>
<feature type="compositionally biased region" description="Polar residues" evidence="1">
    <location>
        <begin position="269"/>
        <end position="287"/>
    </location>
</feature>
<dbReference type="AlphaFoldDB" id="S8DMS8"/>
<accession>S8DMS8</accession>
<protein>
    <submittedName>
        <fullName evidence="2">Uncharacterized protein</fullName>
    </submittedName>
</protein>
<feature type="region of interest" description="Disordered" evidence="1">
    <location>
        <begin position="155"/>
        <end position="331"/>
    </location>
</feature>
<dbReference type="Proteomes" id="UP000015241">
    <property type="component" value="Unassembled WGS sequence"/>
</dbReference>
<sequence length="343" mass="35460">MPPRQNKPTRTTSSKKPGDAGEQEGNENSVPAMVPSMLQATANSPTQGRSRAVSPETPSPLGNGPPASGLLTPVPASETYGPGNVARPESPTYAAITAGRCSPRPEAAALPAQDPKGEPVSVSGRPSVRATRREDDDAISDLHLNVEDAEPRVAEVHQAAAPPAPAVADSGLLAGPTPAEALKTVGDKGTVKATRTAPTKSKGKGKAAAKLLKKSVAGRGLPSEPAPFIEGDAVTDQGRAVSEARKRRRVVSDVEDGRVDPPHSDRLQNARSSSQNEQGQTSEQTVSLAPAPHPAAGSFVQDLELGTIRAAAPTTPPRLNRTLATPDSWSEADRDAALAAYWA</sequence>
<evidence type="ECO:0000256" key="1">
    <source>
        <dbReference type="SAM" id="MobiDB-lite"/>
    </source>
</evidence>
<name>S8DMS8_FOMSC</name>
<gene>
    <name evidence="2" type="ORF">FOMPIDRAFT_1056688</name>
</gene>
<feature type="compositionally biased region" description="Basic residues" evidence="1">
    <location>
        <begin position="201"/>
        <end position="213"/>
    </location>
</feature>
<dbReference type="EMBL" id="KE504422">
    <property type="protein sequence ID" value="EPS92633.1"/>
    <property type="molecule type" value="Genomic_DNA"/>
</dbReference>
<evidence type="ECO:0000313" key="3">
    <source>
        <dbReference type="Proteomes" id="UP000015241"/>
    </source>
</evidence>
<feature type="non-terminal residue" evidence="2">
    <location>
        <position position="343"/>
    </location>
</feature>
<keyword evidence="3" id="KW-1185">Reference proteome</keyword>
<feature type="compositionally biased region" description="Polar residues" evidence="1">
    <location>
        <begin position="1"/>
        <end position="15"/>
    </location>
</feature>